<evidence type="ECO:0000313" key="2">
    <source>
        <dbReference type="EMBL" id="MFC0206153.1"/>
    </source>
</evidence>
<evidence type="ECO:0000313" key="3">
    <source>
        <dbReference type="Proteomes" id="UP001589798"/>
    </source>
</evidence>
<protein>
    <submittedName>
        <fullName evidence="2">Uncharacterized protein</fullName>
    </submittedName>
</protein>
<accession>A0ABV6D0I2</accession>
<feature type="chain" id="PRO_5046869904" evidence="1">
    <location>
        <begin position="23"/>
        <end position="199"/>
    </location>
</feature>
<feature type="signal peptide" evidence="1">
    <location>
        <begin position="1"/>
        <end position="22"/>
    </location>
</feature>
<dbReference type="EMBL" id="JBHLWK010000023">
    <property type="protein sequence ID" value="MFC0206153.1"/>
    <property type="molecule type" value="Genomic_DNA"/>
</dbReference>
<name>A0ABV6D0I2_9SPHN</name>
<organism evidence="2 3">
    <name type="scientific">Novosphingobium soli</name>
    <dbReference type="NCBI Taxonomy" id="574956"/>
    <lineage>
        <taxon>Bacteria</taxon>
        <taxon>Pseudomonadati</taxon>
        <taxon>Pseudomonadota</taxon>
        <taxon>Alphaproteobacteria</taxon>
        <taxon>Sphingomonadales</taxon>
        <taxon>Sphingomonadaceae</taxon>
        <taxon>Novosphingobium</taxon>
    </lineage>
</organism>
<dbReference type="Proteomes" id="UP001589798">
    <property type="component" value="Unassembled WGS sequence"/>
</dbReference>
<sequence>MKAVTLTIGTAAALWAVAGAFAETTHQSVAGHQFDVPKDYLFDAKIAWLPAPESESFTFLFEPNRNPGQIPEHRVLVESLADRCVNQPSELMRVACGSERQLIVANPEYERRSNELGSWSSDLFIVQRNARNGASLSQKVAYCQLFEPNPVQPEPHNLCTTVWGYKGMLLQFSFNESEVNRLQGMKAQAMAMLDLWTVR</sequence>
<proteinExistence type="predicted"/>
<reference evidence="2 3" key="1">
    <citation type="submission" date="2024-09" db="EMBL/GenBank/DDBJ databases">
        <authorList>
            <person name="Sun Q."/>
            <person name="Mori K."/>
        </authorList>
    </citation>
    <scope>NUCLEOTIDE SEQUENCE [LARGE SCALE GENOMIC DNA]</scope>
    <source>
        <strain evidence="2 3">CCM 7706</strain>
    </source>
</reference>
<comment type="caution">
    <text evidence="2">The sequence shown here is derived from an EMBL/GenBank/DDBJ whole genome shotgun (WGS) entry which is preliminary data.</text>
</comment>
<keyword evidence="3" id="KW-1185">Reference proteome</keyword>
<keyword evidence="1" id="KW-0732">Signal</keyword>
<dbReference type="RefSeq" id="WP_379556398.1">
    <property type="nucleotide sequence ID" value="NZ_JBHUKO010000002.1"/>
</dbReference>
<evidence type="ECO:0000256" key="1">
    <source>
        <dbReference type="SAM" id="SignalP"/>
    </source>
</evidence>
<gene>
    <name evidence="2" type="ORF">ACFFJC_17960</name>
</gene>